<accession>A0A5Q4ZJD6</accession>
<gene>
    <name evidence="1" type="ORF">PDMSB3_0303</name>
</gene>
<evidence type="ECO:0000313" key="2">
    <source>
        <dbReference type="Proteomes" id="UP000325811"/>
    </source>
</evidence>
<proteinExistence type="predicted"/>
<evidence type="ECO:0000313" key="1">
    <source>
        <dbReference type="EMBL" id="VVD31606.1"/>
    </source>
</evidence>
<organism evidence="1 2">
    <name type="scientific">Paraburkholderia dioscoreae</name>
    <dbReference type="NCBI Taxonomy" id="2604047"/>
    <lineage>
        <taxon>Bacteria</taxon>
        <taxon>Pseudomonadati</taxon>
        <taxon>Pseudomonadota</taxon>
        <taxon>Betaproteobacteria</taxon>
        <taxon>Burkholderiales</taxon>
        <taxon>Burkholderiaceae</taxon>
        <taxon>Paraburkholderia</taxon>
    </lineage>
</organism>
<dbReference type="Proteomes" id="UP000325811">
    <property type="component" value="Chromosome II"/>
</dbReference>
<dbReference type="AlphaFoldDB" id="A0A5Q4ZJD6"/>
<protein>
    <submittedName>
        <fullName evidence="1">Uncharacterized protein</fullName>
    </submittedName>
</protein>
<sequence>MCRLDGLDPIGLRFGNLAVASLVCCAYPRAVSLVRGADLASHLHNVVVGLSAVCAGRRGILGPSLRRADSCQRNQKGWENPFHACYLQKVKVSKKSMRCDADRPSLPADGGPDLRTTACRQSNDVMTVYLAL</sequence>
<name>A0A5Q4ZJD6_9BURK</name>
<keyword evidence="2" id="KW-1185">Reference proteome</keyword>
<dbReference type="EMBL" id="LR699554">
    <property type="protein sequence ID" value="VVD31606.1"/>
    <property type="molecule type" value="Genomic_DNA"/>
</dbReference>
<dbReference type="KEGG" id="pdio:PDMSB3_0303.1"/>
<reference evidence="1 2" key="1">
    <citation type="submission" date="2019-08" db="EMBL/GenBank/DDBJ databases">
        <authorList>
            <person name="Herpell B J."/>
        </authorList>
    </citation>
    <scope>NUCLEOTIDE SEQUENCE [LARGE SCALE GENOMIC DNA]</scope>
    <source>
        <strain evidence="2">Msb3</strain>
    </source>
</reference>